<evidence type="ECO:0000313" key="2">
    <source>
        <dbReference type="EMBL" id="GEK82196.1"/>
    </source>
</evidence>
<feature type="compositionally biased region" description="Basic and acidic residues" evidence="1">
    <location>
        <begin position="19"/>
        <end position="31"/>
    </location>
</feature>
<accession>A0ABQ0UL40</accession>
<feature type="compositionally biased region" description="Basic and acidic residues" evidence="1">
    <location>
        <begin position="43"/>
        <end position="55"/>
    </location>
</feature>
<name>A0ABQ0UL40_9MICO</name>
<organism evidence="2 3">
    <name type="scientific">Frigoribacterium faeni</name>
    <dbReference type="NCBI Taxonomy" id="145483"/>
    <lineage>
        <taxon>Bacteria</taxon>
        <taxon>Bacillati</taxon>
        <taxon>Actinomycetota</taxon>
        <taxon>Actinomycetes</taxon>
        <taxon>Micrococcales</taxon>
        <taxon>Microbacteriaceae</taxon>
        <taxon>Frigoribacterium</taxon>
    </lineage>
</organism>
<dbReference type="EMBL" id="BJUV01000003">
    <property type="protein sequence ID" value="GEK82196.1"/>
    <property type="molecule type" value="Genomic_DNA"/>
</dbReference>
<evidence type="ECO:0000313" key="3">
    <source>
        <dbReference type="Proteomes" id="UP000321154"/>
    </source>
</evidence>
<reference evidence="2 3" key="1">
    <citation type="submission" date="2019-07" db="EMBL/GenBank/DDBJ databases">
        <title>Whole genome shotgun sequence of Frigoribacterium faeni NBRC 103066.</title>
        <authorList>
            <person name="Hosoyama A."/>
            <person name="Uohara A."/>
            <person name="Ohji S."/>
            <person name="Ichikawa N."/>
        </authorList>
    </citation>
    <scope>NUCLEOTIDE SEQUENCE [LARGE SCALE GENOMIC DNA]</scope>
    <source>
        <strain evidence="2 3">NBRC 103066</strain>
    </source>
</reference>
<proteinExistence type="predicted"/>
<dbReference type="Proteomes" id="UP000321154">
    <property type="component" value="Unassembled WGS sequence"/>
</dbReference>
<gene>
    <name evidence="2" type="ORF">FFA01_05050</name>
</gene>
<keyword evidence="3" id="KW-1185">Reference proteome</keyword>
<feature type="compositionally biased region" description="Low complexity" evidence="1">
    <location>
        <begin position="60"/>
        <end position="69"/>
    </location>
</feature>
<comment type="caution">
    <text evidence="2">The sequence shown here is derived from an EMBL/GenBank/DDBJ whole genome shotgun (WGS) entry which is preliminary data.</text>
</comment>
<evidence type="ECO:0000256" key="1">
    <source>
        <dbReference type="SAM" id="MobiDB-lite"/>
    </source>
</evidence>
<protein>
    <submittedName>
        <fullName evidence="2">Uncharacterized protein</fullName>
    </submittedName>
</protein>
<sequence length="97" mass="10268">MRCSLGARPRRKPAALPAPHHDPDTAPRFDHCTGSSPGAVHGTRCDAVARRRASDGSRGGAAQARYGAQTRDFRTRPSAPTVYEYHCVPAGDGSAGR</sequence>
<feature type="region of interest" description="Disordered" evidence="1">
    <location>
        <begin position="1"/>
        <end position="77"/>
    </location>
</feature>